<keyword evidence="3" id="KW-0731">Sigma factor</keyword>
<dbReference type="RefSeq" id="WP_259092657.1">
    <property type="nucleotide sequence ID" value="NZ_BAAAZC010000002.1"/>
</dbReference>
<dbReference type="InterPro" id="IPR007627">
    <property type="entry name" value="RNA_pol_sigma70_r2"/>
</dbReference>
<dbReference type="Pfam" id="PF04542">
    <property type="entry name" value="Sigma70_r2"/>
    <property type="match status" value="1"/>
</dbReference>
<comment type="caution">
    <text evidence="6">The sequence shown here is derived from an EMBL/GenBank/DDBJ whole genome shotgun (WGS) entry which is preliminary data.</text>
</comment>
<dbReference type="PANTHER" id="PTHR43133:SF46">
    <property type="entry name" value="RNA POLYMERASE SIGMA-70 FACTOR ECF SUBFAMILY"/>
    <property type="match status" value="1"/>
</dbReference>
<evidence type="ECO:0000256" key="3">
    <source>
        <dbReference type="ARBA" id="ARBA00023082"/>
    </source>
</evidence>
<dbReference type="InterPro" id="IPR013249">
    <property type="entry name" value="RNA_pol_sigma70_r4_t2"/>
</dbReference>
<dbReference type="InterPro" id="IPR036388">
    <property type="entry name" value="WH-like_DNA-bd_sf"/>
</dbReference>
<evidence type="ECO:0000313" key="6">
    <source>
        <dbReference type="EMBL" id="GAA3958082.1"/>
    </source>
</evidence>
<dbReference type="SUPFAM" id="SSF88659">
    <property type="entry name" value="Sigma3 and sigma4 domains of RNA polymerase sigma factors"/>
    <property type="match status" value="1"/>
</dbReference>
<dbReference type="InterPro" id="IPR000792">
    <property type="entry name" value="Tscrpt_reg_LuxR_C"/>
</dbReference>
<reference evidence="7" key="1">
    <citation type="journal article" date="2019" name="Int. J. Syst. Evol. Microbiol.">
        <title>The Global Catalogue of Microorganisms (GCM) 10K type strain sequencing project: providing services to taxonomists for standard genome sequencing and annotation.</title>
        <authorList>
            <consortium name="The Broad Institute Genomics Platform"/>
            <consortium name="The Broad Institute Genome Sequencing Center for Infectious Disease"/>
            <person name="Wu L."/>
            <person name="Ma J."/>
        </authorList>
    </citation>
    <scope>NUCLEOTIDE SEQUENCE [LARGE SCALE GENOMIC DNA]</scope>
    <source>
        <strain evidence="7">JCM 16601</strain>
    </source>
</reference>
<sequence>MTDLSMFSDPELLVSLKQDKLGAFKEIYNRHWGKLFGDAYKRLNSRELAEEVVQEIFTNFWTKRQSLQPNVNIAAYLHLAVQNSVIDQYRKKLVKEKYKEAFKIVHSEADNSTEDAILMKELTYTIQTEVSHLPDKCRSVYELSRNEHKTNREIAAYLGISEKTVENHLTKALSRLRLSLSHYLVLVLAILLK</sequence>
<evidence type="ECO:0000256" key="1">
    <source>
        <dbReference type="ARBA" id="ARBA00010641"/>
    </source>
</evidence>
<keyword evidence="2" id="KW-0805">Transcription regulation</keyword>
<evidence type="ECO:0000256" key="4">
    <source>
        <dbReference type="ARBA" id="ARBA00023163"/>
    </source>
</evidence>
<proteinExistence type="inferred from homology"/>
<dbReference type="Gene3D" id="1.10.1740.10">
    <property type="match status" value="1"/>
</dbReference>
<dbReference type="Pfam" id="PF08281">
    <property type="entry name" value="Sigma70_r4_2"/>
    <property type="match status" value="1"/>
</dbReference>
<dbReference type="InterPro" id="IPR013325">
    <property type="entry name" value="RNA_pol_sigma_r2"/>
</dbReference>
<evidence type="ECO:0000256" key="2">
    <source>
        <dbReference type="ARBA" id="ARBA00023015"/>
    </source>
</evidence>
<name>A0ABP7P1D5_9SPHI</name>
<feature type="domain" description="HTH luxR-type" evidence="5">
    <location>
        <begin position="140"/>
        <end position="188"/>
    </location>
</feature>
<dbReference type="InterPro" id="IPR014284">
    <property type="entry name" value="RNA_pol_sigma-70_dom"/>
</dbReference>
<accession>A0ABP7P1D5</accession>
<dbReference type="PANTHER" id="PTHR43133">
    <property type="entry name" value="RNA POLYMERASE ECF-TYPE SIGMA FACTO"/>
    <property type="match status" value="1"/>
</dbReference>
<gene>
    <name evidence="6" type="ORF">GCM10022210_01690</name>
</gene>
<comment type="similarity">
    <text evidence="1">Belongs to the sigma-70 factor family. ECF subfamily.</text>
</comment>
<keyword evidence="4" id="KW-0804">Transcription</keyword>
<evidence type="ECO:0000259" key="5">
    <source>
        <dbReference type="SMART" id="SM00421"/>
    </source>
</evidence>
<dbReference type="Proteomes" id="UP001500742">
    <property type="component" value="Unassembled WGS sequence"/>
</dbReference>
<dbReference type="EMBL" id="BAAAZC010000002">
    <property type="protein sequence ID" value="GAA3958082.1"/>
    <property type="molecule type" value="Genomic_DNA"/>
</dbReference>
<dbReference type="InterPro" id="IPR013324">
    <property type="entry name" value="RNA_pol_sigma_r3/r4-like"/>
</dbReference>
<dbReference type="InterPro" id="IPR014327">
    <property type="entry name" value="RNA_pol_sigma70_bacteroid"/>
</dbReference>
<organism evidence="6 7">
    <name type="scientific">Mucilaginibacter dorajii</name>
    <dbReference type="NCBI Taxonomy" id="692994"/>
    <lineage>
        <taxon>Bacteria</taxon>
        <taxon>Pseudomonadati</taxon>
        <taxon>Bacteroidota</taxon>
        <taxon>Sphingobacteriia</taxon>
        <taxon>Sphingobacteriales</taxon>
        <taxon>Sphingobacteriaceae</taxon>
        <taxon>Mucilaginibacter</taxon>
    </lineage>
</organism>
<protein>
    <submittedName>
        <fullName evidence="6">RNA polymerase sigma-70 factor</fullName>
    </submittedName>
</protein>
<dbReference type="SUPFAM" id="SSF88946">
    <property type="entry name" value="Sigma2 domain of RNA polymerase sigma factors"/>
    <property type="match status" value="1"/>
</dbReference>
<dbReference type="NCBIfam" id="TIGR02985">
    <property type="entry name" value="Sig70_bacteroi1"/>
    <property type="match status" value="1"/>
</dbReference>
<dbReference type="NCBIfam" id="TIGR02937">
    <property type="entry name" value="sigma70-ECF"/>
    <property type="match status" value="1"/>
</dbReference>
<dbReference type="SMART" id="SM00421">
    <property type="entry name" value="HTH_LUXR"/>
    <property type="match status" value="1"/>
</dbReference>
<evidence type="ECO:0000313" key="7">
    <source>
        <dbReference type="Proteomes" id="UP001500742"/>
    </source>
</evidence>
<dbReference type="Gene3D" id="1.10.10.10">
    <property type="entry name" value="Winged helix-like DNA-binding domain superfamily/Winged helix DNA-binding domain"/>
    <property type="match status" value="1"/>
</dbReference>
<keyword evidence="7" id="KW-1185">Reference proteome</keyword>
<dbReference type="InterPro" id="IPR039425">
    <property type="entry name" value="RNA_pol_sigma-70-like"/>
</dbReference>